<dbReference type="EMBL" id="FQUC01000002">
    <property type="protein sequence ID" value="SHE81115.1"/>
    <property type="molecule type" value="Genomic_DNA"/>
</dbReference>
<dbReference type="GO" id="GO:0003700">
    <property type="term" value="F:DNA-binding transcription factor activity"/>
    <property type="evidence" value="ECO:0007669"/>
    <property type="project" value="InterPro"/>
</dbReference>
<evidence type="ECO:0000259" key="5">
    <source>
        <dbReference type="PROSITE" id="PS01124"/>
    </source>
</evidence>
<feature type="transmembrane region" description="Helical" evidence="4">
    <location>
        <begin position="12"/>
        <end position="31"/>
    </location>
</feature>
<keyword evidence="3" id="KW-0804">Transcription</keyword>
<dbReference type="AlphaFoldDB" id="A0A1M4WIT9"/>
<dbReference type="PANTHER" id="PTHR43280:SF28">
    <property type="entry name" value="HTH-TYPE TRANSCRIPTIONAL ACTIVATOR RHAS"/>
    <property type="match status" value="1"/>
</dbReference>
<organism evidence="6 7">
    <name type="scientific">Dysgonomonas macrotermitis</name>
    <dbReference type="NCBI Taxonomy" id="1346286"/>
    <lineage>
        <taxon>Bacteria</taxon>
        <taxon>Pseudomonadati</taxon>
        <taxon>Bacteroidota</taxon>
        <taxon>Bacteroidia</taxon>
        <taxon>Bacteroidales</taxon>
        <taxon>Dysgonomonadaceae</taxon>
        <taxon>Dysgonomonas</taxon>
    </lineage>
</organism>
<dbReference type="STRING" id="1346286.SAMN05444362_102236"/>
<evidence type="ECO:0000256" key="3">
    <source>
        <dbReference type="ARBA" id="ARBA00023163"/>
    </source>
</evidence>
<evidence type="ECO:0000256" key="2">
    <source>
        <dbReference type="ARBA" id="ARBA00023125"/>
    </source>
</evidence>
<proteinExistence type="predicted"/>
<sequence>MNIYTMKKLIKINGYTLIINKYYLLIIICFLSCGKRKEGTSDTKIKKLENLNEIYQKDRFTEKGKVLAYNLRDEALKQKNDKYTGLSYYYMGLDLSFTYPEYIANKDSTLYYFLLAKQYSKKAGDKKGEMMSDYQMAKIYTWEGNLGLTLNLIKPLLKSAEDSNDSVMIIQINKLLSKIYLLLNNPDEAYRRADEGYKALKKAPDYNAYNADLFELVFEKGSSLYYKKEYNKSLSYCDTLQGFFQKNISSNPNQVIYYQYILDELKIINLIETEKLNHAIILINQLKIYQDKYPALKEINLTNWNFLNAKYYFKLRKYSKTLEYLDFSLSDNLFKQLNIVDYINIYELKADTYAAQNNYAAATSTKKELNQYLDSINKINFIDQINNLRNIENIEKLIIENQNNKEKLYYTNFIISLLSIIGILLLLTFYIINRNLKELKSKNKQIFRQYKNLDKYTATLHDVEHNYDSQNLNSTDQILFEKIETYLQSSKLFLNPEITREALALELGTNREYLIKTIHKYTGKTFKEYINDKRLEYSRHLLSYSKDLSIDDIYILCGFSSKKKYFHLFENKYNLTPKELRDIAAESEIETD</sequence>
<gene>
    <name evidence="6" type="ORF">SAMN05444362_102236</name>
</gene>
<reference evidence="7" key="1">
    <citation type="submission" date="2016-11" db="EMBL/GenBank/DDBJ databases">
        <authorList>
            <person name="Varghese N."/>
            <person name="Submissions S."/>
        </authorList>
    </citation>
    <scope>NUCLEOTIDE SEQUENCE [LARGE SCALE GENOMIC DNA]</scope>
    <source>
        <strain evidence="7">DSM 27370</strain>
    </source>
</reference>
<dbReference type="PROSITE" id="PS01124">
    <property type="entry name" value="HTH_ARAC_FAMILY_2"/>
    <property type="match status" value="1"/>
</dbReference>
<accession>A0A1M4WIT9</accession>
<name>A0A1M4WIT9_9BACT</name>
<keyword evidence="4" id="KW-1133">Transmembrane helix</keyword>
<dbReference type="SUPFAM" id="SSF46689">
    <property type="entry name" value="Homeodomain-like"/>
    <property type="match status" value="1"/>
</dbReference>
<evidence type="ECO:0000256" key="4">
    <source>
        <dbReference type="SAM" id="Phobius"/>
    </source>
</evidence>
<dbReference type="InterPro" id="IPR018060">
    <property type="entry name" value="HTH_AraC"/>
</dbReference>
<dbReference type="GO" id="GO:0043565">
    <property type="term" value="F:sequence-specific DNA binding"/>
    <property type="evidence" value="ECO:0007669"/>
    <property type="project" value="InterPro"/>
</dbReference>
<feature type="transmembrane region" description="Helical" evidence="4">
    <location>
        <begin position="408"/>
        <end position="432"/>
    </location>
</feature>
<evidence type="ECO:0000313" key="6">
    <source>
        <dbReference type="EMBL" id="SHE81115.1"/>
    </source>
</evidence>
<evidence type="ECO:0000313" key="7">
    <source>
        <dbReference type="Proteomes" id="UP000184480"/>
    </source>
</evidence>
<feature type="domain" description="HTH araC/xylS-type" evidence="5">
    <location>
        <begin position="477"/>
        <end position="583"/>
    </location>
</feature>
<keyword evidence="4" id="KW-0472">Membrane</keyword>
<keyword evidence="1" id="KW-0805">Transcription regulation</keyword>
<evidence type="ECO:0000256" key="1">
    <source>
        <dbReference type="ARBA" id="ARBA00023015"/>
    </source>
</evidence>
<dbReference type="Gene3D" id="1.10.10.60">
    <property type="entry name" value="Homeodomain-like"/>
    <property type="match status" value="2"/>
</dbReference>
<protein>
    <submittedName>
        <fullName evidence="6">AraC-type DNA-binding protein</fullName>
    </submittedName>
</protein>
<dbReference type="InterPro" id="IPR009057">
    <property type="entry name" value="Homeodomain-like_sf"/>
</dbReference>
<dbReference type="SMART" id="SM00342">
    <property type="entry name" value="HTH_ARAC"/>
    <property type="match status" value="1"/>
</dbReference>
<keyword evidence="4" id="KW-0812">Transmembrane</keyword>
<dbReference type="Proteomes" id="UP000184480">
    <property type="component" value="Unassembled WGS sequence"/>
</dbReference>
<dbReference type="PANTHER" id="PTHR43280">
    <property type="entry name" value="ARAC-FAMILY TRANSCRIPTIONAL REGULATOR"/>
    <property type="match status" value="1"/>
</dbReference>
<keyword evidence="7" id="KW-1185">Reference proteome</keyword>
<dbReference type="Pfam" id="PF12833">
    <property type="entry name" value="HTH_18"/>
    <property type="match status" value="1"/>
</dbReference>
<keyword evidence="2 6" id="KW-0238">DNA-binding</keyword>